<dbReference type="Proteomes" id="UP000789525">
    <property type="component" value="Unassembled WGS sequence"/>
</dbReference>
<keyword evidence="2" id="KW-1185">Reference proteome</keyword>
<accession>A0ACA9K2R5</accession>
<dbReference type="EMBL" id="CAJVPT010000659">
    <property type="protein sequence ID" value="CAG8448349.1"/>
    <property type="molecule type" value="Genomic_DNA"/>
</dbReference>
<reference evidence="1" key="1">
    <citation type="submission" date="2021-06" db="EMBL/GenBank/DDBJ databases">
        <authorList>
            <person name="Kallberg Y."/>
            <person name="Tangrot J."/>
            <person name="Rosling A."/>
        </authorList>
    </citation>
    <scope>NUCLEOTIDE SEQUENCE</scope>
    <source>
        <strain evidence="1">CL356</strain>
    </source>
</reference>
<organism evidence="1 2">
    <name type="scientific">Acaulospora colombiana</name>
    <dbReference type="NCBI Taxonomy" id="27376"/>
    <lineage>
        <taxon>Eukaryota</taxon>
        <taxon>Fungi</taxon>
        <taxon>Fungi incertae sedis</taxon>
        <taxon>Mucoromycota</taxon>
        <taxon>Glomeromycotina</taxon>
        <taxon>Glomeromycetes</taxon>
        <taxon>Diversisporales</taxon>
        <taxon>Acaulosporaceae</taxon>
        <taxon>Acaulospora</taxon>
    </lineage>
</organism>
<evidence type="ECO:0000313" key="1">
    <source>
        <dbReference type="EMBL" id="CAG8448349.1"/>
    </source>
</evidence>
<evidence type="ECO:0000313" key="2">
    <source>
        <dbReference type="Proteomes" id="UP000789525"/>
    </source>
</evidence>
<name>A0ACA9K2R5_9GLOM</name>
<comment type="caution">
    <text evidence="1">The sequence shown here is derived from an EMBL/GenBank/DDBJ whole genome shotgun (WGS) entry which is preliminary data.</text>
</comment>
<proteinExistence type="predicted"/>
<gene>
    <name evidence="1" type="ORF">ACOLOM_LOCUS640</name>
</gene>
<protein>
    <submittedName>
        <fullName evidence="1">11589_t:CDS:1</fullName>
    </submittedName>
</protein>
<sequence length="180" mass="20759">MNLDPAAEKFEYDPTIDIRDLITLEDVMEELQYGPNGGLIYCLEFLLNDMDWLEEELGEYEDDYLIIDCPAMINLEIPHINLLSKMDIIGKVKKKELDRYFDPDPLLLAEEANSSMNPKFHDLNRAIVQLIDDYNMVSFLPLNITDEDSITAVMSHIDNALQFEEDQEPKEPKQAVGMID</sequence>